<dbReference type="EMBL" id="FLQU01001546">
    <property type="protein sequence ID" value="SBS93485.1"/>
    <property type="molecule type" value="Genomic_DNA"/>
</dbReference>
<keyword evidence="2" id="KW-0812">Transmembrane</keyword>
<accession>A0A1A8WKJ7</accession>
<evidence type="ECO:0000313" key="4">
    <source>
        <dbReference type="Proteomes" id="UP000078560"/>
    </source>
</evidence>
<evidence type="ECO:0000256" key="2">
    <source>
        <dbReference type="SAM" id="Phobius"/>
    </source>
</evidence>
<dbReference type="Pfam" id="PF05795">
    <property type="entry name" value="Plasmodium_Vir"/>
    <property type="match status" value="2"/>
</dbReference>
<dbReference type="AlphaFoldDB" id="A0A1A8WKJ7"/>
<feature type="transmembrane region" description="Helical" evidence="2">
    <location>
        <begin position="269"/>
        <end position="290"/>
    </location>
</feature>
<keyword evidence="2" id="KW-1133">Transmembrane helix</keyword>
<protein>
    <submittedName>
        <fullName evidence="3">PIR Superfamily Protein</fullName>
    </submittedName>
</protein>
<evidence type="ECO:0000313" key="3">
    <source>
        <dbReference type="EMBL" id="SBS93485.1"/>
    </source>
</evidence>
<reference evidence="4" key="1">
    <citation type="submission" date="2016-05" db="EMBL/GenBank/DDBJ databases">
        <authorList>
            <person name="Naeem Raeece"/>
        </authorList>
    </citation>
    <scope>NUCLEOTIDE SEQUENCE [LARGE SCALE GENOMIC DNA]</scope>
</reference>
<dbReference type="InterPro" id="IPR008780">
    <property type="entry name" value="Plasmodium_Vir"/>
</dbReference>
<organism evidence="3 4">
    <name type="scientific">Plasmodium ovale curtisi</name>
    <dbReference type="NCBI Taxonomy" id="864141"/>
    <lineage>
        <taxon>Eukaryota</taxon>
        <taxon>Sar</taxon>
        <taxon>Alveolata</taxon>
        <taxon>Apicomplexa</taxon>
        <taxon>Aconoidasida</taxon>
        <taxon>Haemosporida</taxon>
        <taxon>Plasmodiidae</taxon>
        <taxon>Plasmodium</taxon>
        <taxon>Plasmodium (Plasmodium)</taxon>
    </lineage>
</organism>
<feature type="region of interest" description="Disordered" evidence="1">
    <location>
        <begin position="244"/>
        <end position="263"/>
    </location>
</feature>
<feature type="compositionally biased region" description="Basic and acidic residues" evidence="1">
    <location>
        <begin position="254"/>
        <end position="263"/>
    </location>
</feature>
<gene>
    <name evidence="3" type="ORF">POVCU2_0081440</name>
</gene>
<evidence type="ECO:0000256" key="1">
    <source>
        <dbReference type="SAM" id="MobiDB-lite"/>
    </source>
</evidence>
<dbReference type="Proteomes" id="UP000078560">
    <property type="component" value="Unassembled WGS sequence"/>
</dbReference>
<keyword evidence="2" id="KW-0472">Membrane</keyword>
<proteinExistence type="predicted"/>
<name>A0A1A8WKJ7_PLAOA</name>
<sequence>MSPDIDDTAFWPSIKELTISKNENLGNMYRKFEDMCSLDDNKKYCLIDKDEYNISDNVQKLHNNLYGNKVKYDLSNAEFSTFYEYPKKFCFFFKYWLYDQIILKKISDSQINEVLKTLNNGGKFQFVMAQNYTCNFNILKLDKIKEMKLLFDYIGNYDTKKKKSAINDKICDSAYKGTINNMISLYNDRHMKCGKASNEYCTEFDECMEIFNVHKLCKLQCSEERAHSMEEQSVCSILSSFPHDSSQPYPPDGKLQEESIDGHNENPSISITMTVIPILLTILVAFPILYKITPFGPWLRKSITKTKNFLFNTYENSNDTLFNRVSESDNVNLMERQNYIAYHSSRQNSLQNSK</sequence>